<gene>
    <name evidence="18" type="ORF">SAMN05216234_13918</name>
</gene>
<dbReference type="EMBL" id="FOXB01000039">
    <property type="protein sequence ID" value="SFP76859.1"/>
    <property type="molecule type" value="Genomic_DNA"/>
</dbReference>
<keyword evidence="5 18" id="KW-0436">Ligase</keyword>
<dbReference type="PANTHER" id="PTHR43445:SF3">
    <property type="entry name" value="UDP-N-ACETYLMURAMATE--L-ALANINE LIGASE"/>
    <property type="match status" value="1"/>
</dbReference>
<reference evidence="18 19" key="1">
    <citation type="submission" date="2016-10" db="EMBL/GenBank/DDBJ databases">
        <authorList>
            <person name="de Groot N.N."/>
        </authorList>
    </citation>
    <scope>NUCLEOTIDE SEQUENCE [LARGE SCALE GENOMIC DNA]</scope>
    <source>
        <strain evidence="18 19">EP1-55-1</strain>
    </source>
</reference>
<organism evidence="18 19">
    <name type="scientific">Hydrogenimonas thermophila</name>
    <dbReference type="NCBI Taxonomy" id="223786"/>
    <lineage>
        <taxon>Bacteria</taxon>
        <taxon>Pseudomonadati</taxon>
        <taxon>Campylobacterota</taxon>
        <taxon>Epsilonproteobacteria</taxon>
        <taxon>Campylobacterales</taxon>
        <taxon>Hydrogenimonadaceae</taxon>
        <taxon>Hydrogenimonas</taxon>
    </lineage>
</organism>
<evidence type="ECO:0000313" key="19">
    <source>
        <dbReference type="Proteomes" id="UP000199227"/>
    </source>
</evidence>
<dbReference type="GO" id="GO:0008763">
    <property type="term" value="F:UDP-N-acetylmuramate-L-alanine ligase activity"/>
    <property type="evidence" value="ECO:0007669"/>
    <property type="project" value="UniProtKB-UniRule"/>
</dbReference>
<evidence type="ECO:0000259" key="16">
    <source>
        <dbReference type="Pfam" id="PF02875"/>
    </source>
</evidence>
<dbReference type="SUPFAM" id="SSF53244">
    <property type="entry name" value="MurD-like peptide ligases, peptide-binding domain"/>
    <property type="match status" value="1"/>
</dbReference>
<evidence type="ECO:0000313" key="18">
    <source>
        <dbReference type="EMBL" id="SFP76859.1"/>
    </source>
</evidence>
<evidence type="ECO:0000256" key="5">
    <source>
        <dbReference type="ARBA" id="ARBA00022598"/>
    </source>
</evidence>
<feature type="domain" description="Mur ligase C-terminal" evidence="16">
    <location>
        <begin position="294"/>
        <end position="368"/>
    </location>
</feature>
<dbReference type="SUPFAM" id="SSF53623">
    <property type="entry name" value="MurD-like peptide ligases, catalytic domain"/>
    <property type="match status" value="1"/>
</dbReference>
<dbReference type="GO" id="GO:0008360">
    <property type="term" value="P:regulation of cell shape"/>
    <property type="evidence" value="ECO:0007669"/>
    <property type="project" value="UniProtKB-KW"/>
</dbReference>
<evidence type="ECO:0000256" key="11">
    <source>
        <dbReference type="ARBA" id="ARBA00023306"/>
    </source>
</evidence>
<dbReference type="Gene3D" id="3.90.190.20">
    <property type="entry name" value="Mur ligase, C-terminal domain"/>
    <property type="match status" value="1"/>
</dbReference>
<dbReference type="InterPro" id="IPR000713">
    <property type="entry name" value="Mur_ligase_N"/>
</dbReference>
<dbReference type="InterPro" id="IPR004101">
    <property type="entry name" value="Mur_ligase_C"/>
</dbReference>
<dbReference type="RefSeq" id="WP_092913629.1">
    <property type="nucleotide sequence ID" value="NZ_CP136592.1"/>
</dbReference>
<evidence type="ECO:0000256" key="1">
    <source>
        <dbReference type="ARBA" id="ARBA00004496"/>
    </source>
</evidence>
<dbReference type="Pfam" id="PF02875">
    <property type="entry name" value="Mur_ligase_C"/>
    <property type="match status" value="1"/>
</dbReference>
<evidence type="ECO:0000256" key="14">
    <source>
        <dbReference type="NCBIfam" id="TIGR01082"/>
    </source>
</evidence>
<dbReference type="GO" id="GO:0005737">
    <property type="term" value="C:cytoplasm"/>
    <property type="evidence" value="ECO:0007669"/>
    <property type="project" value="UniProtKB-SubCell"/>
</dbReference>
<comment type="catalytic activity">
    <reaction evidence="13">
        <text>UDP-N-acetyl-alpha-D-muramate + L-alanine + ATP = UDP-N-acetyl-alpha-D-muramoyl-L-alanine + ADP + phosphate + H(+)</text>
        <dbReference type="Rhea" id="RHEA:23372"/>
        <dbReference type="ChEBI" id="CHEBI:15378"/>
        <dbReference type="ChEBI" id="CHEBI:30616"/>
        <dbReference type="ChEBI" id="CHEBI:43474"/>
        <dbReference type="ChEBI" id="CHEBI:57972"/>
        <dbReference type="ChEBI" id="CHEBI:70757"/>
        <dbReference type="ChEBI" id="CHEBI:83898"/>
        <dbReference type="ChEBI" id="CHEBI:456216"/>
        <dbReference type="EC" id="6.3.2.8"/>
    </reaction>
</comment>
<dbReference type="InterPro" id="IPR036615">
    <property type="entry name" value="Mur_ligase_C_dom_sf"/>
</dbReference>
<accession>A0A1I5T1C7</accession>
<evidence type="ECO:0000256" key="9">
    <source>
        <dbReference type="ARBA" id="ARBA00022960"/>
    </source>
</evidence>
<dbReference type="InterPro" id="IPR005758">
    <property type="entry name" value="UDP-N-AcMur_Ala_ligase_MurC"/>
</dbReference>
<keyword evidence="6" id="KW-0132">Cell division</keyword>
<sequence length="439" mass="48796">MKIHFIGIGGIGISALAKFMAGDGHTISGSDIRQSEITDELALKFGAKITIPHHGDAVDGVDMVIHSAAVRKNNPEYIRAKELGIPIYARKEALKFILKQKKVYAVGGAHGKSTTSAMLAELLPKSNAIIGAISKAFYSNVRIAPNDEVVFEADESDASFLNCNPYMAIVTNVEPEHMEYYEYDLSRFYAAYESFLKLAQVRVINAEDPFLSKLDMESIKLYPSKDIDKLEYVLIDGEPHTRFNLRDFGEFDVFGLGAHIAIDASLAILAALHEGVDIEQIRDYLKNYKGIKKRFDIIENSNKCVIIDDYGHHPTEIKATMDALSQYAKMRGFNKIRAVWQPHKYSRTIDNLQGFVECFEGADELVILPIWSAGEVEVPIDLKGAFSGFNLTMAERVTKEGGVVKVLDLNGQTIKQFESDLIVAFGAGDITYQIRGLKK</sequence>
<dbReference type="NCBIfam" id="TIGR01082">
    <property type="entry name" value="murC"/>
    <property type="match status" value="1"/>
</dbReference>
<dbReference type="Gene3D" id="3.40.50.720">
    <property type="entry name" value="NAD(P)-binding Rossmann-like Domain"/>
    <property type="match status" value="1"/>
</dbReference>
<dbReference type="SUPFAM" id="SSF51984">
    <property type="entry name" value="MurCD N-terminal domain"/>
    <property type="match status" value="1"/>
</dbReference>
<dbReference type="AlphaFoldDB" id="A0A1I5T1C7"/>
<dbReference type="GO" id="GO:0009252">
    <property type="term" value="P:peptidoglycan biosynthetic process"/>
    <property type="evidence" value="ECO:0007669"/>
    <property type="project" value="UniProtKB-UniRule"/>
</dbReference>
<keyword evidence="4" id="KW-0963">Cytoplasm</keyword>
<dbReference type="Pfam" id="PF01225">
    <property type="entry name" value="Mur_ligase"/>
    <property type="match status" value="1"/>
</dbReference>
<comment type="subcellular location">
    <subcellularLocation>
        <location evidence="1">Cytoplasm</location>
    </subcellularLocation>
</comment>
<evidence type="ECO:0000256" key="12">
    <source>
        <dbReference type="ARBA" id="ARBA00023316"/>
    </source>
</evidence>
<dbReference type="EC" id="6.3.2.8" evidence="3 14"/>
<keyword evidence="7" id="KW-0547">Nucleotide-binding</keyword>
<keyword evidence="8" id="KW-0067">ATP-binding</keyword>
<evidence type="ECO:0000259" key="17">
    <source>
        <dbReference type="Pfam" id="PF08245"/>
    </source>
</evidence>
<dbReference type="GO" id="GO:0051301">
    <property type="term" value="P:cell division"/>
    <property type="evidence" value="ECO:0007669"/>
    <property type="project" value="UniProtKB-KW"/>
</dbReference>
<dbReference type="UniPathway" id="UPA00219"/>
<evidence type="ECO:0000256" key="6">
    <source>
        <dbReference type="ARBA" id="ARBA00022618"/>
    </source>
</evidence>
<comment type="pathway">
    <text evidence="2">Cell wall biogenesis; peptidoglycan biosynthesis.</text>
</comment>
<dbReference type="Proteomes" id="UP000199227">
    <property type="component" value="Unassembled WGS sequence"/>
</dbReference>
<evidence type="ECO:0000256" key="10">
    <source>
        <dbReference type="ARBA" id="ARBA00022984"/>
    </source>
</evidence>
<evidence type="ECO:0000259" key="15">
    <source>
        <dbReference type="Pfam" id="PF01225"/>
    </source>
</evidence>
<keyword evidence="11" id="KW-0131">Cell cycle</keyword>
<keyword evidence="9" id="KW-0133">Cell shape</keyword>
<keyword evidence="10" id="KW-0573">Peptidoglycan synthesis</keyword>
<protein>
    <recommendedName>
        <fullName evidence="3 14">UDP-N-acetylmuramate--L-alanine ligase</fullName>
        <ecNumber evidence="3 14">6.3.2.8</ecNumber>
    </recommendedName>
</protein>
<proteinExistence type="predicted"/>
<evidence type="ECO:0000256" key="7">
    <source>
        <dbReference type="ARBA" id="ARBA00022741"/>
    </source>
</evidence>
<dbReference type="InterPro" id="IPR013221">
    <property type="entry name" value="Mur_ligase_cen"/>
</dbReference>
<dbReference type="InterPro" id="IPR050061">
    <property type="entry name" value="MurCDEF_pg_biosynth"/>
</dbReference>
<dbReference type="OrthoDB" id="9804126at2"/>
<feature type="domain" description="Mur ligase N-terminal catalytic" evidence="15">
    <location>
        <begin position="2"/>
        <end position="101"/>
    </location>
</feature>
<dbReference type="Gene3D" id="3.40.1190.10">
    <property type="entry name" value="Mur-like, catalytic domain"/>
    <property type="match status" value="1"/>
</dbReference>
<dbReference type="Pfam" id="PF08245">
    <property type="entry name" value="Mur_ligase_M"/>
    <property type="match status" value="1"/>
</dbReference>
<dbReference type="InterPro" id="IPR036565">
    <property type="entry name" value="Mur-like_cat_sf"/>
</dbReference>
<dbReference type="PANTHER" id="PTHR43445">
    <property type="entry name" value="UDP-N-ACETYLMURAMATE--L-ALANINE LIGASE-RELATED"/>
    <property type="match status" value="1"/>
</dbReference>
<dbReference type="GO" id="GO:0005524">
    <property type="term" value="F:ATP binding"/>
    <property type="evidence" value="ECO:0007669"/>
    <property type="project" value="UniProtKB-KW"/>
</dbReference>
<evidence type="ECO:0000256" key="3">
    <source>
        <dbReference type="ARBA" id="ARBA00012211"/>
    </source>
</evidence>
<keyword evidence="19" id="KW-1185">Reference proteome</keyword>
<evidence type="ECO:0000256" key="2">
    <source>
        <dbReference type="ARBA" id="ARBA00004752"/>
    </source>
</evidence>
<evidence type="ECO:0000256" key="8">
    <source>
        <dbReference type="ARBA" id="ARBA00022840"/>
    </source>
</evidence>
<feature type="domain" description="Mur ligase central" evidence="17">
    <location>
        <begin position="106"/>
        <end position="213"/>
    </location>
</feature>
<evidence type="ECO:0000256" key="4">
    <source>
        <dbReference type="ARBA" id="ARBA00022490"/>
    </source>
</evidence>
<name>A0A1I5T1C7_9BACT</name>
<keyword evidence="12" id="KW-0961">Cell wall biogenesis/degradation</keyword>
<evidence type="ECO:0000256" key="13">
    <source>
        <dbReference type="ARBA" id="ARBA00047833"/>
    </source>
</evidence>
<dbReference type="STRING" id="223786.SAMN05216234_13918"/>
<dbReference type="GO" id="GO:0071555">
    <property type="term" value="P:cell wall organization"/>
    <property type="evidence" value="ECO:0007669"/>
    <property type="project" value="UniProtKB-KW"/>
</dbReference>